<evidence type="ECO:0000313" key="3">
    <source>
        <dbReference type="EMBL" id="EEF57919.1"/>
    </source>
</evidence>
<dbReference type="STRING" id="320771.Cflav_PD0869"/>
<dbReference type="EMBL" id="ABOX02000054">
    <property type="protein sequence ID" value="EEF57919.1"/>
    <property type="molecule type" value="Genomic_DNA"/>
</dbReference>
<proteinExistence type="predicted"/>
<protein>
    <submittedName>
        <fullName evidence="3">Uncharacterized protein</fullName>
    </submittedName>
</protein>
<keyword evidence="1" id="KW-0812">Transmembrane</keyword>
<accession>B9XQJ4</accession>
<keyword evidence="1" id="KW-1133">Transmembrane helix</keyword>
<sequence precursor="true">MSLFCKQSRFGGCILFAVFALFAPNALSAQQDLTALRPPKGELAPGFWEQFGWVVAAGLIVLFGVALTWAMLRKGKKPPILPAPAMMAKRELEALRGQTKGEAHAFGVSKIIKNYLVLVLCLPPGEYTTLDINKALQTQPDLGEDLKQNFARFLRECDEQKFSGAHSRSDNDIITSASGLIDQTESQLKQIRSQTAPLTVSAPAK</sequence>
<evidence type="ECO:0000313" key="4">
    <source>
        <dbReference type="Proteomes" id="UP000003688"/>
    </source>
</evidence>
<comment type="caution">
    <text evidence="3">The sequence shown here is derived from an EMBL/GenBank/DDBJ whole genome shotgun (WGS) entry which is preliminary data.</text>
</comment>
<keyword evidence="1" id="KW-0472">Membrane</keyword>
<feature type="chain" id="PRO_5002894559" evidence="2">
    <location>
        <begin position="29"/>
        <end position="205"/>
    </location>
</feature>
<feature type="signal peptide" evidence="2">
    <location>
        <begin position="1"/>
        <end position="28"/>
    </location>
</feature>
<gene>
    <name evidence="3" type="ORF">Cflav_PD0869</name>
</gene>
<evidence type="ECO:0000256" key="1">
    <source>
        <dbReference type="SAM" id="Phobius"/>
    </source>
</evidence>
<name>B9XQJ4_PEDPL</name>
<dbReference type="AlphaFoldDB" id="B9XQJ4"/>
<organism evidence="3 4">
    <name type="scientific">Pedosphaera parvula (strain Ellin514)</name>
    <dbReference type="NCBI Taxonomy" id="320771"/>
    <lineage>
        <taxon>Bacteria</taxon>
        <taxon>Pseudomonadati</taxon>
        <taxon>Verrucomicrobiota</taxon>
        <taxon>Pedosphaerae</taxon>
        <taxon>Pedosphaerales</taxon>
        <taxon>Pedosphaeraceae</taxon>
        <taxon>Pedosphaera</taxon>
    </lineage>
</organism>
<keyword evidence="4" id="KW-1185">Reference proteome</keyword>
<dbReference type="Proteomes" id="UP000003688">
    <property type="component" value="Unassembled WGS sequence"/>
</dbReference>
<dbReference type="RefSeq" id="WP_007418080.1">
    <property type="nucleotide sequence ID" value="NZ_ABOX02000054.1"/>
</dbReference>
<reference evidence="3 4" key="1">
    <citation type="journal article" date="2011" name="J. Bacteriol.">
        <title>Genome sequence of 'Pedosphaera parvula' Ellin514, an aerobic Verrucomicrobial isolate from pasture soil.</title>
        <authorList>
            <person name="Kant R."/>
            <person name="van Passel M.W."/>
            <person name="Sangwan P."/>
            <person name="Palva A."/>
            <person name="Lucas S."/>
            <person name="Copeland A."/>
            <person name="Lapidus A."/>
            <person name="Glavina Del Rio T."/>
            <person name="Dalin E."/>
            <person name="Tice H."/>
            <person name="Bruce D."/>
            <person name="Goodwin L."/>
            <person name="Pitluck S."/>
            <person name="Chertkov O."/>
            <person name="Larimer F.W."/>
            <person name="Land M.L."/>
            <person name="Hauser L."/>
            <person name="Brettin T.S."/>
            <person name="Detter J.C."/>
            <person name="Han S."/>
            <person name="de Vos W.M."/>
            <person name="Janssen P.H."/>
            <person name="Smidt H."/>
        </authorList>
    </citation>
    <scope>NUCLEOTIDE SEQUENCE [LARGE SCALE GENOMIC DNA]</scope>
    <source>
        <strain evidence="3 4">Ellin514</strain>
    </source>
</reference>
<evidence type="ECO:0000256" key="2">
    <source>
        <dbReference type="SAM" id="SignalP"/>
    </source>
</evidence>
<keyword evidence="2" id="KW-0732">Signal</keyword>
<feature type="transmembrane region" description="Helical" evidence="1">
    <location>
        <begin position="52"/>
        <end position="72"/>
    </location>
</feature>